<accession>A0A0C9MJK6</accession>
<evidence type="ECO:0000313" key="2">
    <source>
        <dbReference type="Proteomes" id="UP000053815"/>
    </source>
</evidence>
<evidence type="ECO:0008006" key="3">
    <source>
        <dbReference type="Google" id="ProtNLM"/>
    </source>
</evidence>
<proteinExistence type="predicted"/>
<dbReference type="PANTHER" id="PTHR31635:SF196">
    <property type="entry name" value="REVERSE TRANSCRIPTASE DOMAIN-CONTAINING PROTEIN-RELATED"/>
    <property type="match status" value="1"/>
</dbReference>
<dbReference type="AlphaFoldDB" id="A0A0C9MJK6"/>
<organism evidence="1">
    <name type="scientific">Mucor ambiguus</name>
    <dbReference type="NCBI Taxonomy" id="91626"/>
    <lineage>
        <taxon>Eukaryota</taxon>
        <taxon>Fungi</taxon>
        <taxon>Fungi incertae sedis</taxon>
        <taxon>Mucoromycota</taxon>
        <taxon>Mucoromycotina</taxon>
        <taxon>Mucoromycetes</taxon>
        <taxon>Mucorales</taxon>
        <taxon>Mucorineae</taxon>
        <taxon>Mucoraceae</taxon>
        <taxon>Mucor</taxon>
    </lineage>
</organism>
<evidence type="ECO:0000313" key="1">
    <source>
        <dbReference type="EMBL" id="GAN03322.1"/>
    </source>
</evidence>
<dbReference type="PANTHER" id="PTHR31635">
    <property type="entry name" value="REVERSE TRANSCRIPTASE DOMAIN-CONTAINING PROTEIN-RELATED"/>
    <property type="match status" value="1"/>
</dbReference>
<protein>
    <recommendedName>
        <fullName evidence="3">Reverse transcriptase domain-containing protein</fullName>
    </recommendedName>
</protein>
<name>A0A0C9MJK6_9FUNG</name>
<dbReference type="STRING" id="91626.A0A0C9MJK6"/>
<keyword evidence="2" id="KW-1185">Reference proteome</keyword>
<reference evidence="1" key="1">
    <citation type="submission" date="2014-09" db="EMBL/GenBank/DDBJ databases">
        <title>Draft genome sequence of an oleaginous Mucoromycotina fungus Mucor ambiguus NBRC6742.</title>
        <authorList>
            <person name="Takeda I."/>
            <person name="Yamane N."/>
            <person name="Morita T."/>
            <person name="Tamano K."/>
            <person name="Machida M."/>
            <person name="Baker S."/>
            <person name="Koike H."/>
        </authorList>
    </citation>
    <scope>NUCLEOTIDE SEQUENCE</scope>
    <source>
        <strain evidence="1">NBRC 6742</strain>
    </source>
</reference>
<gene>
    <name evidence="1" type="ORF">MAM1_0038d02775</name>
</gene>
<dbReference type="OrthoDB" id="2272737at2759"/>
<sequence length="155" mass="18061">MTLLKKKDDSKNMGNYCKLSLANCDYKCFTKILNQRMMVVSPKLINSNQIGFIPGKYIVENCLYNIMVNNQIKINTNGHLTDPVAKLRGFKQSDPISCLCYDFAFEPFLQSILQDQDFSGYELQNILPLQRFLRKYYAMPMMLSFLYMTNKIFVC</sequence>
<dbReference type="Proteomes" id="UP000053815">
    <property type="component" value="Unassembled WGS sequence"/>
</dbReference>
<dbReference type="EMBL" id="DF836327">
    <property type="protein sequence ID" value="GAN03322.1"/>
    <property type="molecule type" value="Genomic_DNA"/>
</dbReference>